<dbReference type="PANTHER" id="PTHR47545">
    <property type="entry name" value="MULTIFUNCTIONAL CCA PROTEIN"/>
    <property type="match status" value="1"/>
</dbReference>
<dbReference type="Gene3D" id="3.30.460.10">
    <property type="entry name" value="Beta Polymerase, domain 2"/>
    <property type="match status" value="2"/>
</dbReference>
<accession>A0A5S5MDC9</accession>
<evidence type="ECO:0000259" key="2">
    <source>
        <dbReference type="Pfam" id="PF01966"/>
    </source>
</evidence>
<proteinExistence type="predicted"/>
<dbReference type="SUPFAM" id="SSF81891">
    <property type="entry name" value="Poly A polymerase C-terminal region-like"/>
    <property type="match status" value="1"/>
</dbReference>
<name>A0A5S5MDC9_9BACT</name>
<sequence>MEIYTVGGAIRDKLMGRAFKDRDFLVLGAKEADFIKAFPSARKQGKQTPVYRVGGDEYILSHTDNIHDDLLGRDLTINAMAEDEGGRLYHHPMALKDLKEKILRPVRRENFMKDPLRVFRAARFTSLFPDYAPAPELLETMRETAFLLEGISPERVGSELLIALSGENPSRFFRILAETGCLDPWFSEMKKAMDVPAGPVPWHRGSLFEHIMDVTDELHGSRLLAWMALCHDLGKLATPKEKWPSHHGHDGAGEPMARAFARRLRLSRRFEDAGSMAARLHMKAGLYGRLRPGSRVDLLLKLHRADLVDALFYLVRADHGEDFLERVKRDLELMFSVRLPTDHGLEGVDAGRRLRDLRCQALAGRCSASWGKGMLQP</sequence>
<evidence type="ECO:0000313" key="5">
    <source>
        <dbReference type="Proteomes" id="UP000321899"/>
    </source>
</evidence>
<organism evidence="4 5">
    <name type="scientific">Desulfobotulus mexicanus</name>
    <dbReference type="NCBI Taxonomy" id="2586642"/>
    <lineage>
        <taxon>Bacteria</taxon>
        <taxon>Pseudomonadati</taxon>
        <taxon>Thermodesulfobacteriota</taxon>
        <taxon>Desulfobacteria</taxon>
        <taxon>Desulfobacterales</taxon>
        <taxon>Desulfobacteraceae</taxon>
        <taxon>Desulfobotulus</taxon>
    </lineage>
</organism>
<dbReference type="SUPFAM" id="SSF81301">
    <property type="entry name" value="Nucleotidyltransferase"/>
    <property type="match status" value="1"/>
</dbReference>
<dbReference type="EMBL" id="VDMB01000024">
    <property type="protein sequence ID" value="TYT73635.1"/>
    <property type="molecule type" value="Genomic_DNA"/>
</dbReference>
<feature type="domain" description="HD" evidence="2">
    <location>
        <begin position="222"/>
        <end position="306"/>
    </location>
</feature>
<gene>
    <name evidence="4" type="ORF">FIM25_14260</name>
</gene>
<dbReference type="Gene3D" id="1.10.3090.10">
    <property type="entry name" value="cca-adding enzyme, domain 2"/>
    <property type="match status" value="1"/>
</dbReference>
<dbReference type="Proteomes" id="UP000321899">
    <property type="component" value="Unassembled WGS sequence"/>
</dbReference>
<dbReference type="CDD" id="cd00077">
    <property type="entry name" value="HDc"/>
    <property type="match status" value="1"/>
</dbReference>
<protein>
    <submittedName>
        <fullName evidence="4">HD domain-containing protein</fullName>
    </submittedName>
</protein>
<dbReference type="InterPro" id="IPR043519">
    <property type="entry name" value="NT_sf"/>
</dbReference>
<dbReference type="AlphaFoldDB" id="A0A5S5MDC9"/>
<dbReference type="Pfam" id="PF01966">
    <property type="entry name" value="HD"/>
    <property type="match status" value="1"/>
</dbReference>
<evidence type="ECO:0000313" key="4">
    <source>
        <dbReference type="EMBL" id="TYT73635.1"/>
    </source>
</evidence>
<keyword evidence="1" id="KW-0547">Nucleotide-binding</keyword>
<comment type="caution">
    <text evidence="4">The sequence shown here is derived from an EMBL/GenBank/DDBJ whole genome shotgun (WGS) entry which is preliminary data.</text>
</comment>
<dbReference type="InterPro" id="IPR003607">
    <property type="entry name" value="HD/PDEase_dom"/>
</dbReference>
<dbReference type="Pfam" id="PF12627">
    <property type="entry name" value="PolyA_pol_RNAbd"/>
    <property type="match status" value="1"/>
</dbReference>
<feature type="domain" description="tRNA nucleotidyltransferase/poly(A) polymerase RNA and SrmB- binding" evidence="3">
    <location>
        <begin position="133"/>
        <end position="192"/>
    </location>
</feature>
<dbReference type="RefSeq" id="WP_139450533.1">
    <property type="nucleotide sequence ID" value="NZ_VDMB01000024.1"/>
</dbReference>
<dbReference type="OrthoDB" id="9805698at2"/>
<reference evidence="4 5" key="1">
    <citation type="submission" date="2019-06" db="EMBL/GenBank/DDBJ databases">
        <title>Desulfobotulus mexicanus sp. nov., a novel sulfate-reducing bacterium isolated from the sediment of an alkaline crater lake in Mexico.</title>
        <authorList>
            <person name="Hirschler-Rea A."/>
        </authorList>
    </citation>
    <scope>NUCLEOTIDE SEQUENCE [LARGE SCALE GENOMIC DNA]</scope>
    <source>
        <strain evidence="4 5">PAR22N</strain>
    </source>
</reference>
<dbReference type="InterPro" id="IPR006674">
    <property type="entry name" value="HD_domain"/>
</dbReference>
<evidence type="ECO:0000256" key="1">
    <source>
        <dbReference type="ARBA" id="ARBA00022741"/>
    </source>
</evidence>
<dbReference type="PANTHER" id="PTHR47545:SF1">
    <property type="entry name" value="MULTIFUNCTIONAL CCA PROTEIN"/>
    <property type="match status" value="1"/>
</dbReference>
<keyword evidence="5" id="KW-1185">Reference proteome</keyword>
<dbReference type="InterPro" id="IPR050124">
    <property type="entry name" value="tRNA_CCA-adding_enzyme"/>
</dbReference>
<dbReference type="InterPro" id="IPR032828">
    <property type="entry name" value="PolyA_RNA-bd"/>
</dbReference>
<evidence type="ECO:0000259" key="3">
    <source>
        <dbReference type="Pfam" id="PF12627"/>
    </source>
</evidence>
<dbReference type="GO" id="GO:0000166">
    <property type="term" value="F:nucleotide binding"/>
    <property type="evidence" value="ECO:0007669"/>
    <property type="project" value="UniProtKB-KW"/>
</dbReference>